<organism evidence="3 4">
    <name type="scientific">Micromonas commoda (strain RCC299 / NOUM17 / CCMP2709)</name>
    <name type="common">Picoplanktonic green alga</name>
    <dbReference type="NCBI Taxonomy" id="296587"/>
    <lineage>
        <taxon>Eukaryota</taxon>
        <taxon>Viridiplantae</taxon>
        <taxon>Chlorophyta</taxon>
        <taxon>Mamiellophyceae</taxon>
        <taxon>Mamiellales</taxon>
        <taxon>Mamiellaceae</taxon>
        <taxon>Micromonas</taxon>
    </lineage>
</organism>
<dbReference type="Proteomes" id="UP000002009">
    <property type="component" value="Chromosome 5"/>
</dbReference>
<dbReference type="FunCoup" id="C1E6K2">
    <property type="interactions" value="88"/>
</dbReference>
<proteinExistence type="predicted"/>
<dbReference type="InterPro" id="IPR051218">
    <property type="entry name" value="Sec_MonoDiacylglyc_Lipase"/>
</dbReference>
<dbReference type="AlphaFoldDB" id="C1E6K2"/>
<protein>
    <recommendedName>
        <fullName evidence="2">Fungal lipase-type domain-containing protein</fullName>
    </recommendedName>
</protein>
<dbReference type="eggNOG" id="KOG4569">
    <property type="taxonomic scope" value="Eukaryota"/>
</dbReference>
<dbReference type="CDD" id="cd00519">
    <property type="entry name" value="Lipase_3"/>
    <property type="match status" value="1"/>
</dbReference>
<sequence length="304" mass="33386">MHPVLTAIARLLLGTSLFSSLFLSRPWFDASEGVTLAEYAAAAYCPPETISNWTCPRCAGLTANFEPHAVVYDEAWNLQGYVGYSSDFQKLMVVFRGTIGSSLENWIHNLMATRTQANLPGMPDDAKVHDGFYRSWTRSLLQKQVTEAVQDILKERGVVPVLVVGHSLGGALATLCAAELMYTYNLTDVQLYTFGSPRVGNAAFAEALRNSTLDHTRMTHDRDVVPTVPFEHLGFHHTAREVWQRTVRVGRSPMTLSVEVICDEYGEDPNCQNSICGYPGSCASVADHLEYLGVSLGSTSTSPC</sequence>
<name>C1E6K2_MICCC</name>
<keyword evidence="1" id="KW-0732">Signal</keyword>
<dbReference type="OrthoDB" id="495609at2759"/>
<reference evidence="3 4" key="1">
    <citation type="journal article" date="2009" name="Science">
        <title>Green evolution and dynamic adaptations revealed by genomes of the marine picoeukaryotes Micromonas.</title>
        <authorList>
            <person name="Worden A.Z."/>
            <person name="Lee J.H."/>
            <person name="Mock T."/>
            <person name="Rouze P."/>
            <person name="Simmons M.P."/>
            <person name="Aerts A.L."/>
            <person name="Allen A.E."/>
            <person name="Cuvelier M.L."/>
            <person name="Derelle E."/>
            <person name="Everett M.V."/>
            <person name="Foulon E."/>
            <person name="Grimwood J."/>
            <person name="Gundlach H."/>
            <person name="Henrissat B."/>
            <person name="Napoli C."/>
            <person name="McDonald S.M."/>
            <person name="Parker M.S."/>
            <person name="Rombauts S."/>
            <person name="Salamov A."/>
            <person name="Von Dassow P."/>
            <person name="Badger J.H."/>
            <person name="Coutinho P.M."/>
            <person name="Demir E."/>
            <person name="Dubchak I."/>
            <person name="Gentemann C."/>
            <person name="Eikrem W."/>
            <person name="Gready J.E."/>
            <person name="John U."/>
            <person name="Lanier W."/>
            <person name="Lindquist E.A."/>
            <person name="Lucas S."/>
            <person name="Mayer K.F."/>
            <person name="Moreau H."/>
            <person name="Not F."/>
            <person name="Otillar R."/>
            <person name="Panaud O."/>
            <person name="Pangilinan J."/>
            <person name="Paulsen I."/>
            <person name="Piegu B."/>
            <person name="Poliakov A."/>
            <person name="Robbens S."/>
            <person name="Schmutz J."/>
            <person name="Toulza E."/>
            <person name="Wyss T."/>
            <person name="Zelensky A."/>
            <person name="Zhou K."/>
            <person name="Armbrust E.V."/>
            <person name="Bhattacharya D."/>
            <person name="Goodenough U.W."/>
            <person name="Van de Peer Y."/>
            <person name="Grigoriev I.V."/>
        </authorList>
    </citation>
    <scope>NUCLEOTIDE SEQUENCE [LARGE SCALE GENOMIC DNA]</scope>
    <source>
        <strain evidence="4">RCC299 / NOUM17</strain>
    </source>
</reference>
<dbReference type="PANTHER" id="PTHR45856">
    <property type="entry name" value="ALPHA/BETA-HYDROLASES SUPERFAMILY PROTEIN"/>
    <property type="match status" value="1"/>
</dbReference>
<evidence type="ECO:0000259" key="2">
    <source>
        <dbReference type="Pfam" id="PF01764"/>
    </source>
</evidence>
<dbReference type="Gene3D" id="3.40.50.1820">
    <property type="entry name" value="alpha/beta hydrolase"/>
    <property type="match status" value="1"/>
</dbReference>
<dbReference type="KEGG" id="mis:MICPUN_58690"/>
<dbReference type="GO" id="GO:0006629">
    <property type="term" value="P:lipid metabolic process"/>
    <property type="evidence" value="ECO:0007669"/>
    <property type="project" value="InterPro"/>
</dbReference>
<feature type="signal peptide" evidence="1">
    <location>
        <begin position="1"/>
        <end position="24"/>
    </location>
</feature>
<keyword evidence="4" id="KW-1185">Reference proteome</keyword>
<dbReference type="GeneID" id="8243849"/>
<dbReference type="EMBL" id="CP001326">
    <property type="protein sequence ID" value="ACO63446.1"/>
    <property type="molecule type" value="Genomic_DNA"/>
</dbReference>
<dbReference type="InterPro" id="IPR029058">
    <property type="entry name" value="AB_hydrolase_fold"/>
</dbReference>
<dbReference type="OMA" id="NTIRMTH"/>
<gene>
    <name evidence="3" type="ORF">MICPUN_58690</name>
</gene>
<dbReference type="Pfam" id="PF01764">
    <property type="entry name" value="Lipase_3"/>
    <property type="match status" value="1"/>
</dbReference>
<dbReference type="PANTHER" id="PTHR45856:SF25">
    <property type="entry name" value="FUNGAL LIPASE-LIKE DOMAIN-CONTAINING PROTEIN"/>
    <property type="match status" value="1"/>
</dbReference>
<evidence type="ECO:0000313" key="4">
    <source>
        <dbReference type="Proteomes" id="UP000002009"/>
    </source>
</evidence>
<dbReference type="RefSeq" id="XP_002502188.1">
    <property type="nucleotide sequence ID" value="XM_002502142.1"/>
</dbReference>
<evidence type="ECO:0000256" key="1">
    <source>
        <dbReference type="SAM" id="SignalP"/>
    </source>
</evidence>
<dbReference type="InterPro" id="IPR002921">
    <property type="entry name" value="Fungal_lipase-type"/>
</dbReference>
<feature type="chain" id="PRO_5002906891" description="Fungal lipase-type domain-containing protein" evidence="1">
    <location>
        <begin position="25"/>
        <end position="304"/>
    </location>
</feature>
<dbReference type="InParanoid" id="C1E6K2"/>
<evidence type="ECO:0000313" key="3">
    <source>
        <dbReference type="EMBL" id="ACO63446.1"/>
    </source>
</evidence>
<accession>C1E6K2</accession>
<feature type="domain" description="Fungal lipase-type" evidence="2">
    <location>
        <begin position="93"/>
        <end position="231"/>
    </location>
</feature>
<dbReference type="SUPFAM" id="SSF53474">
    <property type="entry name" value="alpha/beta-Hydrolases"/>
    <property type="match status" value="1"/>
</dbReference>